<dbReference type="Pfam" id="PF10311">
    <property type="entry name" value="Ilm1"/>
    <property type="match status" value="1"/>
</dbReference>
<organism evidence="2 3">
    <name type="scientific">Ceratocystis pirilliformis</name>
    <dbReference type="NCBI Taxonomy" id="259994"/>
    <lineage>
        <taxon>Eukaryota</taxon>
        <taxon>Fungi</taxon>
        <taxon>Dikarya</taxon>
        <taxon>Ascomycota</taxon>
        <taxon>Pezizomycotina</taxon>
        <taxon>Sordariomycetes</taxon>
        <taxon>Hypocreomycetidae</taxon>
        <taxon>Microascales</taxon>
        <taxon>Ceratocystidaceae</taxon>
        <taxon>Ceratocystis</taxon>
    </lineage>
</organism>
<dbReference type="Proteomes" id="UP001583280">
    <property type="component" value="Unassembled WGS sequence"/>
</dbReference>
<gene>
    <name evidence="2" type="ORF">Cpir12675_003755</name>
</gene>
<dbReference type="EMBL" id="JAWDJO010000094">
    <property type="protein sequence ID" value="KAL1894274.1"/>
    <property type="molecule type" value="Genomic_DNA"/>
</dbReference>
<keyword evidence="1" id="KW-1133">Transmembrane helix</keyword>
<feature type="transmembrane region" description="Helical" evidence="1">
    <location>
        <begin position="152"/>
        <end position="171"/>
    </location>
</feature>
<feature type="transmembrane region" description="Helical" evidence="1">
    <location>
        <begin position="97"/>
        <end position="117"/>
    </location>
</feature>
<keyword evidence="1" id="KW-0812">Transmembrane</keyword>
<accession>A0ABR3Z434</accession>
<evidence type="ECO:0008006" key="4">
    <source>
        <dbReference type="Google" id="ProtNLM"/>
    </source>
</evidence>
<evidence type="ECO:0000256" key="1">
    <source>
        <dbReference type="SAM" id="Phobius"/>
    </source>
</evidence>
<name>A0ABR3Z434_9PEZI</name>
<sequence>MAIFSGTTLVATVSLLHLTQAYFFLVSPAMIADQALVYILGESMGLPHSRGFDMPSAPLALASALMLYIGVSDLVSLSMPEDISVLYYWGSQAPVRFFFSLLGVVYSFLFSASSPLYRGTSNRGRMAHPSAHVQNPHYVPATWGGEGFKNRVLFSVMFVEAAFWFWIWVTLREERHEVVRRHRRDVHEHDE</sequence>
<evidence type="ECO:0000313" key="3">
    <source>
        <dbReference type="Proteomes" id="UP001583280"/>
    </source>
</evidence>
<proteinExistence type="predicted"/>
<evidence type="ECO:0000313" key="2">
    <source>
        <dbReference type="EMBL" id="KAL1894274.1"/>
    </source>
</evidence>
<keyword evidence="1" id="KW-0472">Membrane</keyword>
<reference evidence="2 3" key="1">
    <citation type="journal article" date="2024" name="IMA Fungus">
        <title>IMA Genome - F19 : A genome assembly and annotation guide to empower mycologists, including annotated draft genome sequences of Ceratocystis pirilliformis, Diaporthe australafricana, Fusarium ophioides, Paecilomyces lecythidis, and Sporothrix stenoceras.</title>
        <authorList>
            <person name="Aylward J."/>
            <person name="Wilson A.M."/>
            <person name="Visagie C.M."/>
            <person name="Spraker J."/>
            <person name="Barnes I."/>
            <person name="Buitendag C."/>
            <person name="Ceriani C."/>
            <person name="Del Mar Angel L."/>
            <person name="du Plessis D."/>
            <person name="Fuchs T."/>
            <person name="Gasser K."/>
            <person name="Kramer D."/>
            <person name="Li W."/>
            <person name="Munsamy K."/>
            <person name="Piso A."/>
            <person name="Price J.L."/>
            <person name="Sonnekus B."/>
            <person name="Thomas C."/>
            <person name="van der Nest A."/>
            <person name="van Dijk A."/>
            <person name="van Heerden A."/>
            <person name="van Vuuren N."/>
            <person name="Yilmaz N."/>
            <person name="Duong T.A."/>
            <person name="van der Merwe N.A."/>
            <person name="Wingfield M.J."/>
            <person name="Wingfield B.D."/>
        </authorList>
    </citation>
    <scope>NUCLEOTIDE SEQUENCE [LARGE SCALE GENOMIC DNA]</scope>
    <source>
        <strain evidence="2 3">CMW 12675</strain>
    </source>
</reference>
<dbReference type="PANTHER" id="PTHR28029">
    <property type="entry name" value="PROTEIN ILM1"/>
    <property type="match status" value="1"/>
</dbReference>
<keyword evidence="3" id="KW-1185">Reference proteome</keyword>
<protein>
    <recommendedName>
        <fullName evidence="4">Increased loss of mitochondrial DNA protein 1</fullName>
    </recommendedName>
</protein>
<feature type="transmembrane region" description="Helical" evidence="1">
    <location>
        <begin position="59"/>
        <end position="77"/>
    </location>
</feature>
<comment type="caution">
    <text evidence="2">The sequence shown here is derived from an EMBL/GenBank/DDBJ whole genome shotgun (WGS) entry which is preliminary data.</text>
</comment>
<feature type="transmembrane region" description="Helical" evidence="1">
    <location>
        <begin position="20"/>
        <end position="39"/>
    </location>
</feature>
<dbReference type="InterPro" id="IPR018815">
    <property type="entry name" value="Incr_loss_mito_DNA_1"/>
</dbReference>
<dbReference type="PANTHER" id="PTHR28029:SF1">
    <property type="entry name" value="PROTEIN ILM1"/>
    <property type="match status" value="1"/>
</dbReference>